<comment type="caution">
    <text evidence="1">The sequence shown here is derived from an EMBL/GenBank/DDBJ whole genome shotgun (WGS) entry which is preliminary data.</text>
</comment>
<dbReference type="RefSeq" id="WP_154561254.1">
    <property type="nucleotide sequence ID" value="NZ_VOSW01000033.1"/>
</dbReference>
<name>A0A6N6WCP3_9BURK</name>
<reference evidence="1 2" key="1">
    <citation type="journal article" date="2020" name="Int. J. Syst. Evol. Microbiol.">
        <title>Paraburkholderia madseniana sp. nov., a phenolic acid-degrading bacterium isolated from acidic forest soil.</title>
        <authorList>
            <person name="Wilhelm R.C."/>
            <person name="Murphy S.J.L."/>
            <person name="Feriancek N.M."/>
            <person name="Karasz D.C."/>
            <person name="DeRito C.M."/>
            <person name="Newman J.D."/>
            <person name="Buckley D.H."/>
        </authorList>
    </citation>
    <scope>NUCLEOTIDE SEQUENCE [LARGE SCALE GENOMIC DNA]</scope>
    <source>
        <strain evidence="1 2">RP11</strain>
    </source>
</reference>
<organism evidence="1 2">
    <name type="scientific">Paraburkholderia madseniana</name>
    <dbReference type="NCBI Taxonomy" id="2599607"/>
    <lineage>
        <taxon>Bacteria</taxon>
        <taxon>Pseudomonadati</taxon>
        <taxon>Pseudomonadota</taxon>
        <taxon>Betaproteobacteria</taxon>
        <taxon>Burkholderiales</taxon>
        <taxon>Burkholderiaceae</taxon>
        <taxon>Paraburkholderia</taxon>
    </lineage>
</organism>
<dbReference type="AlphaFoldDB" id="A0A6N6WCP3"/>
<evidence type="ECO:0008006" key="3">
    <source>
        <dbReference type="Google" id="ProtNLM"/>
    </source>
</evidence>
<sequence length="149" mass="16853">MSQNRKKRLAVGQSRRKPLSKTMLLPLPAISVRELVLHHHLALAAFRVGKGNGGLLVELVKALYMAWYLQEDGFGAAEHELYLEAERILDAASRNASDDIWLIEVADCPSITRILDLYEQQLSSAPVYVVNEARARLRRFGESDKRSPW</sequence>
<gene>
    <name evidence="1" type="ORF">FSO04_18685</name>
</gene>
<protein>
    <recommendedName>
        <fullName evidence="3">Fis family transcriptional regulator</fullName>
    </recommendedName>
</protein>
<dbReference type="Proteomes" id="UP000463700">
    <property type="component" value="Unassembled WGS sequence"/>
</dbReference>
<dbReference type="EMBL" id="VOSW01000033">
    <property type="protein sequence ID" value="KAE8758422.1"/>
    <property type="molecule type" value="Genomic_DNA"/>
</dbReference>
<dbReference type="OrthoDB" id="9012348at2"/>
<accession>A0A6N6WCP3</accession>
<evidence type="ECO:0000313" key="2">
    <source>
        <dbReference type="Proteomes" id="UP000463700"/>
    </source>
</evidence>
<proteinExistence type="predicted"/>
<evidence type="ECO:0000313" key="1">
    <source>
        <dbReference type="EMBL" id="KAE8758422.1"/>
    </source>
</evidence>